<dbReference type="Pfam" id="PF13041">
    <property type="entry name" value="PPR_2"/>
    <property type="match status" value="2"/>
</dbReference>
<accession>A0A8S2AH72</accession>
<dbReference type="NCBIfam" id="TIGR00756">
    <property type="entry name" value="PPR"/>
    <property type="match status" value="5"/>
</dbReference>
<feature type="repeat" description="PPR" evidence="3">
    <location>
        <begin position="105"/>
        <end position="139"/>
    </location>
</feature>
<dbReference type="Pfam" id="PF14432">
    <property type="entry name" value="DYW_deaminase"/>
    <property type="match status" value="1"/>
</dbReference>
<feature type="region of interest" description="Disordered" evidence="4">
    <location>
        <begin position="908"/>
        <end position="968"/>
    </location>
</feature>
<protein>
    <recommendedName>
        <fullName evidence="5">DYW domain-containing protein</fullName>
    </recommendedName>
</protein>
<dbReference type="EMBL" id="LR999455">
    <property type="protein sequence ID" value="CAE6075575.1"/>
    <property type="molecule type" value="Genomic_DNA"/>
</dbReference>
<evidence type="ECO:0000313" key="6">
    <source>
        <dbReference type="EMBL" id="CAE6075575.1"/>
    </source>
</evidence>
<dbReference type="InterPro" id="IPR002885">
    <property type="entry name" value="PPR_rpt"/>
</dbReference>
<dbReference type="Pfam" id="PF20431">
    <property type="entry name" value="E_motif"/>
    <property type="match status" value="1"/>
</dbReference>
<comment type="similarity">
    <text evidence="1">Belongs to the PPR family. PCMP-H subfamily.</text>
</comment>
<dbReference type="PROSITE" id="PS51375">
    <property type="entry name" value="PPR"/>
    <property type="match status" value="5"/>
</dbReference>
<dbReference type="GO" id="GO:0009451">
    <property type="term" value="P:RNA modification"/>
    <property type="evidence" value="ECO:0007669"/>
    <property type="project" value="InterPro"/>
</dbReference>
<feature type="repeat" description="PPR" evidence="3">
    <location>
        <begin position="274"/>
        <end position="308"/>
    </location>
</feature>
<dbReference type="GO" id="GO:0008270">
    <property type="term" value="F:zinc ion binding"/>
    <property type="evidence" value="ECO:0007669"/>
    <property type="project" value="InterPro"/>
</dbReference>
<dbReference type="FunFam" id="1.25.40.10:FF:001677">
    <property type="entry name" value="Putative pentatricopeptide repeat-containing protein At3g49142"/>
    <property type="match status" value="1"/>
</dbReference>
<dbReference type="InterPro" id="IPR037119">
    <property type="entry name" value="Haem_oxidase_HugZ-like_sf"/>
</dbReference>
<dbReference type="InterPro" id="IPR046849">
    <property type="entry name" value="E2_motif"/>
</dbReference>
<evidence type="ECO:0000256" key="3">
    <source>
        <dbReference type="PROSITE-ProRule" id="PRU00708"/>
    </source>
</evidence>
<reference evidence="6" key="1">
    <citation type="submission" date="2021-01" db="EMBL/GenBank/DDBJ databases">
        <authorList>
            <person name="Bezrukov I."/>
        </authorList>
    </citation>
    <scope>NUCLEOTIDE SEQUENCE</scope>
</reference>
<evidence type="ECO:0000256" key="1">
    <source>
        <dbReference type="ARBA" id="ARBA00006643"/>
    </source>
</evidence>
<dbReference type="Gene3D" id="3.20.180.10">
    <property type="entry name" value="PNP-oxidase-like"/>
    <property type="match status" value="1"/>
</dbReference>
<dbReference type="PANTHER" id="PTHR47926:SF373">
    <property type="entry name" value="TETRATRICOPEPTIDE-LIKE HELICAL DOMAIN SUPERFAMILY, DYW DOMAIN-CONTAINING PROTEIN"/>
    <property type="match status" value="1"/>
</dbReference>
<dbReference type="Proteomes" id="UP000682877">
    <property type="component" value="Chromosome 5"/>
</dbReference>
<dbReference type="Pfam" id="PF20430">
    <property type="entry name" value="Eplus_motif"/>
    <property type="match status" value="1"/>
</dbReference>
<feature type="domain" description="DYW" evidence="5">
    <location>
        <begin position="590"/>
        <end position="682"/>
    </location>
</feature>
<gene>
    <name evidence="6" type="ORF">AARE701A_LOCUS12921</name>
</gene>
<feature type="repeat" description="PPR" evidence="3">
    <location>
        <begin position="206"/>
        <end position="240"/>
    </location>
</feature>
<feature type="region of interest" description="Disordered" evidence="4">
    <location>
        <begin position="775"/>
        <end position="818"/>
    </location>
</feature>
<dbReference type="InterPro" id="IPR032867">
    <property type="entry name" value="DYW_dom"/>
</dbReference>
<evidence type="ECO:0000256" key="4">
    <source>
        <dbReference type="SAM" id="MobiDB-lite"/>
    </source>
</evidence>
<organism evidence="6 7">
    <name type="scientific">Arabidopsis arenosa</name>
    <name type="common">Sand rock-cress</name>
    <name type="synonym">Cardaminopsis arenosa</name>
    <dbReference type="NCBI Taxonomy" id="38785"/>
    <lineage>
        <taxon>Eukaryota</taxon>
        <taxon>Viridiplantae</taxon>
        <taxon>Streptophyta</taxon>
        <taxon>Embryophyta</taxon>
        <taxon>Tracheophyta</taxon>
        <taxon>Spermatophyta</taxon>
        <taxon>Magnoliopsida</taxon>
        <taxon>eudicotyledons</taxon>
        <taxon>Gunneridae</taxon>
        <taxon>Pentapetalae</taxon>
        <taxon>rosids</taxon>
        <taxon>malvids</taxon>
        <taxon>Brassicales</taxon>
        <taxon>Brassicaceae</taxon>
        <taxon>Camelineae</taxon>
        <taxon>Arabidopsis</taxon>
    </lineage>
</organism>
<dbReference type="InterPro" id="IPR011990">
    <property type="entry name" value="TPR-like_helical_dom_sf"/>
</dbReference>
<feature type="region of interest" description="Disordered" evidence="4">
    <location>
        <begin position="1180"/>
        <end position="1202"/>
    </location>
</feature>
<dbReference type="SUPFAM" id="SSF50475">
    <property type="entry name" value="FMN-binding split barrel"/>
    <property type="match status" value="1"/>
</dbReference>
<dbReference type="FunFam" id="1.25.40.10:FF:002148">
    <property type="entry name" value="Pentatricopeptide repeat-containing protein At2g29760, chloroplastic"/>
    <property type="match status" value="1"/>
</dbReference>
<evidence type="ECO:0000259" key="5">
    <source>
        <dbReference type="Pfam" id="PF14432"/>
    </source>
</evidence>
<feature type="repeat" description="PPR" evidence="3">
    <location>
        <begin position="375"/>
        <end position="409"/>
    </location>
</feature>
<proteinExistence type="inferred from homology"/>
<evidence type="ECO:0000313" key="7">
    <source>
        <dbReference type="Proteomes" id="UP000682877"/>
    </source>
</evidence>
<dbReference type="Pfam" id="PF01535">
    <property type="entry name" value="PPR"/>
    <property type="match status" value="4"/>
</dbReference>
<sequence length="1202" mass="134503">MKRINVDLRLLHFPEFRKFQTRKVTSSVPKLELDQKNSPKEIAFMLGQVLDTYPDLKTLRTVHSRIISEDLRYNSSLGVKLMRAYASLKDVASARKVFDEIPERNVIIINVMIRSYVNNGFYREGIQVFGTMCGCHVRPDHYTFPCVLKACSCSGNIVIGKKIHGSATKVGLSSTLFVGNGLVSMYGKCGFLSEARLVLDEMSRRDVVSWNSLVAGYAQNQRFDDALEVCREMESVKISHDAGTMASLLPAVSNTTIENVMYVKDMFLKMGKRSLVSWNVMIGVYMKNTMPVEAVELYSRMEADGFEPDAVSITSVLPACGDTSALSLGKKIHGYIERKKLIPNLLLENALIDMYAKCGCLDRARDVFENMKSRDVVSWTAMISAYGFSGRGCDAVALFSKMQDSGLVPDSIAFVTTLAACSHAGLLEEGRSCFKLMTDHYKLSPRLEHLACMVDLLGRAGKVKEAYKFIQEMSMEPNERVWGALLGACRVHSDTDIGLLAADKLFQLAPEQSGYYVLLSNIYAKAGRWEEVTNIRNIMKSKGLKKNPGASNVEVNRIIHTFLVGDRSHPQSNEIYRELDVLVKKMKELGYVPDSESALHDVEEEDKETHLAVHSEKLAIVFALMNTKEEDNTDAIRITKNLRICGDCHVAAKLISQITSREIIIRDTNRFHVFRFGVCSCASELRDRESERLEIIVVLPMIESVMAIRLSTGFCSSTALLQYRSAPSSEEGGNCFHYASRRVFQPQRLNHIDGSGFLKYNSDYLTRKHMRKNRTQATAEYVDSASDPGKQTGKSRYHPSEEIRASLPQNAGDSRLSPAETTRTIIEVNNKGTLMLTGSIGDGVHENILWPDIPYITDQNGNLYFQVKEDEDVMQSVTSENNYVQVIVGFDTMEMIKEMELMGLSDSDFETEDDESGEDDSEDTGEDEDEEEWVAVLEDEDDDDDEDDHDDDDDDDSDSDESLGDWANLETMRSCHPMFFAKRMTEVASNDPVDWMDQPSAGLAIQGLLSHILVEDYSDIQKKLADSNSTSTNRNKDAENLEEKLADISKAGGEESDVDSSQGEKERTVVAFYKLEMIRIQLITAQGDQTEVEVEDVRKAQPDAIAHASAEIISRLEESGDKLTEALKSLCWRHNSIQAEEVKLIGIDSLGFDLRLCAGAKIESLRFAFSTRATSEENAEGQIRELLFPTTNKATQPKPKPK</sequence>
<name>A0A8S2AH72_ARAAE</name>
<dbReference type="AlphaFoldDB" id="A0A8S2AH72"/>
<dbReference type="Gene3D" id="1.25.40.10">
    <property type="entry name" value="Tetratricopeptide repeat domain"/>
    <property type="match status" value="4"/>
</dbReference>
<feature type="compositionally biased region" description="Acidic residues" evidence="4">
    <location>
        <begin position="908"/>
        <end position="963"/>
    </location>
</feature>
<dbReference type="InterPro" id="IPR046848">
    <property type="entry name" value="E_motif"/>
</dbReference>
<dbReference type="PANTHER" id="PTHR47926">
    <property type="entry name" value="PENTATRICOPEPTIDE REPEAT-CONTAINING PROTEIN"/>
    <property type="match status" value="1"/>
</dbReference>
<dbReference type="FunFam" id="1.25.40.10:FF:001157">
    <property type="entry name" value="Putative pentatricopeptide repeat-containing protein"/>
    <property type="match status" value="1"/>
</dbReference>
<dbReference type="FunFam" id="1.25.40.10:FF:000685">
    <property type="entry name" value="Putative pentatricopeptide repeat-containing protein"/>
    <property type="match status" value="1"/>
</dbReference>
<dbReference type="InterPro" id="IPR046960">
    <property type="entry name" value="PPR_At4g14850-like_plant"/>
</dbReference>
<dbReference type="GO" id="GO:0003723">
    <property type="term" value="F:RNA binding"/>
    <property type="evidence" value="ECO:0007669"/>
    <property type="project" value="InterPro"/>
</dbReference>
<keyword evidence="2" id="KW-0677">Repeat</keyword>
<feature type="repeat" description="PPR" evidence="3">
    <location>
        <begin position="344"/>
        <end position="374"/>
    </location>
</feature>
<keyword evidence="7" id="KW-1185">Reference proteome</keyword>
<evidence type="ECO:0000256" key="2">
    <source>
        <dbReference type="ARBA" id="ARBA00022737"/>
    </source>
</evidence>